<dbReference type="Gene3D" id="3.90.1150.10">
    <property type="entry name" value="Aspartate Aminotransferase, domain 1"/>
    <property type="match status" value="1"/>
</dbReference>
<dbReference type="GO" id="GO:0004400">
    <property type="term" value="F:histidinol-phosphate transaminase activity"/>
    <property type="evidence" value="ECO:0007669"/>
    <property type="project" value="UniProtKB-UniRule"/>
</dbReference>
<evidence type="ECO:0000256" key="10">
    <source>
        <dbReference type="ARBA" id="ARBA00047481"/>
    </source>
</evidence>
<name>A0A517R9W4_9PLAN</name>
<dbReference type="CDD" id="cd00609">
    <property type="entry name" value="AAT_like"/>
    <property type="match status" value="1"/>
</dbReference>
<evidence type="ECO:0000256" key="11">
    <source>
        <dbReference type="HAMAP-Rule" id="MF_01023"/>
    </source>
</evidence>
<evidence type="ECO:0000313" key="15">
    <source>
        <dbReference type="Proteomes" id="UP000317171"/>
    </source>
</evidence>
<keyword evidence="8 11" id="KW-0663">Pyridoxal phosphate</keyword>
<proteinExistence type="inferred from homology"/>
<evidence type="ECO:0000256" key="12">
    <source>
        <dbReference type="SAM" id="MobiDB-lite"/>
    </source>
</evidence>
<comment type="similarity">
    <text evidence="3 11">Belongs to the class-II pyridoxal-phosphate-dependent aminotransferase family. Histidinol-phosphate aminotransferase subfamily.</text>
</comment>
<dbReference type="InterPro" id="IPR015424">
    <property type="entry name" value="PyrdxlP-dep_Trfase"/>
</dbReference>
<evidence type="ECO:0000256" key="5">
    <source>
        <dbReference type="ARBA" id="ARBA00022576"/>
    </source>
</evidence>
<dbReference type="AlphaFoldDB" id="A0A517R9W4"/>
<evidence type="ECO:0000256" key="3">
    <source>
        <dbReference type="ARBA" id="ARBA00007970"/>
    </source>
</evidence>
<evidence type="ECO:0000256" key="6">
    <source>
        <dbReference type="ARBA" id="ARBA00022605"/>
    </source>
</evidence>
<keyword evidence="7 11" id="KW-0808">Transferase</keyword>
<sequence>MSLFRTQVQKMEGYTPGEQPQESGWVKLNTNENPYPPSPDVKEAVQKALEGRLNIYPDPLATEFRKVASELFQVDPDWILPGNGSDEILTILMRTFVDPNEIVSAPYPSYTLYETLAEIQGARFQKIQLQPDWNWPVADALEVAAKSKILFVPNPNAPSGNRWPDEDLLSLIPTEGVLVLDEAYGDFCDRPHRCEVLKAGFGEKIVVTRTLSKSYSLAGIRFGFAVAHPELIRGMRKVKDSYNCNTLSLAAATAALKDQDWMQANTNRIRTTRNQLITQLSDLGFEAVDSQTNFVWCTHPDREHERRYQELKRRKILVRYMKFSLEEGVLDGLRITVGTDEEVGQVVDALREIG</sequence>
<comment type="cofactor">
    <cofactor evidence="1 11">
        <name>pyridoxal 5'-phosphate</name>
        <dbReference type="ChEBI" id="CHEBI:597326"/>
    </cofactor>
</comment>
<feature type="domain" description="Aminotransferase class I/classII large" evidence="13">
    <location>
        <begin position="25"/>
        <end position="350"/>
    </location>
</feature>
<protein>
    <recommendedName>
        <fullName evidence="11">Histidinol-phosphate aminotransferase</fullName>
        <ecNumber evidence="11">2.6.1.9</ecNumber>
    </recommendedName>
    <alternativeName>
        <fullName evidence="11">Imidazole acetol-phosphate transaminase</fullName>
    </alternativeName>
</protein>
<dbReference type="Proteomes" id="UP000317171">
    <property type="component" value="Chromosome"/>
</dbReference>
<evidence type="ECO:0000313" key="14">
    <source>
        <dbReference type="EMBL" id="QDT40665.1"/>
    </source>
</evidence>
<comment type="catalytic activity">
    <reaction evidence="10 11">
        <text>L-histidinol phosphate + 2-oxoglutarate = 3-(imidazol-4-yl)-2-oxopropyl phosphate + L-glutamate</text>
        <dbReference type="Rhea" id="RHEA:23744"/>
        <dbReference type="ChEBI" id="CHEBI:16810"/>
        <dbReference type="ChEBI" id="CHEBI:29985"/>
        <dbReference type="ChEBI" id="CHEBI:57766"/>
        <dbReference type="ChEBI" id="CHEBI:57980"/>
        <dbReference type="EC" id="2.6.1.9"/>
    </reaction>
</comment>
<evidence type="ECO:0000259" key="13">
    <source>
        <dbReference type="Pfam" id="PF00155"/>
    </source>
</evidence>
<dbReference type="InterPro" id="IPR005861">
    <property type="entry name" value="HisP_aminotrans"/>
</dbReference>
<gene>
    <name evidence="11 14" type="primary">hisC</name>
    <name evidence="14" type="ORF">Pan241w_07230</name>
</gene>
<dbReference type="EC" id="2.6.1.9" evidence="11"/>
<dbReference type="GO" id="GO:0000105">
    <property type="term" value="P:L-histidine biosynthetic process"/>
    <property type="evidence" value="ECO:0007669"/>
    <property type="project" value="UniProtKB-UniRule"/>
</dbReference>
<dbReference type="Gene3D" id="3.40.640.10">
    <property type="entry name" value="Type I PLP-dependent aspartate aminotransferase-like (Major domain)"/>
    <property type="match status" value="1"/>
</dbReference>
<dbReference type="PROSITE" id="PS00599">
    <property type="entry name" value="AA_TRANSFER_CLASS_2"/>
    <property type="match status" value="1"/>
</dbReference>
<evidence type="ECO:0000256" key="4">
    <source>
        <dbReference type="ARBA" id="ARBA00011738"/>
    </source>
</evidence>
<organism evidence="14 15">
    <name type="scientific">Gimesia alba</name>
    <dbReference type="NCBI Taxonomy" id="2527973"/>
    <lineage>
        <taxon>Bacteria</taxon>
        <taxon>Pseudomonadati</taxon>
        <taxon>Planctomycetota</taxon>
        <taxon>Planctomycetia</taxon>
        <taxon>Planctomycetales</taxon>
        <taxon>Planctomycetaceae</taxon>
        <taxon>Gimesia</taxon>
    </lineage>
</organism>
<dbReference type="SUPFAM" id="SSF53383">
    <property type="entry name" value="PLP-dependent transferases"/>
    <property type="match status" value="1"/>
</dbReference>
<dbReference type="InterPro" id="IPR001917">
    <property type="entry name" value="Aminotrans_II_pyridoxalP_BS"/>
</dbReference>
<keyword evidence="9 11" id="KW-0368">Histidine biosynthesis</keyword>
<dbReference type="PANTHER" id="PTHR42885:SF2">
    <property type="entry name" value="HISTIDINOL-PHOSPHATE AMINOTRANSFERASE"/>
    <property type="match status" value="1"/>
</dbReference>
<dbReference type="NCBIfam" id="TIGR01141">
    <property type="entry name" value="hisC"/>
    <property type="match status" value="1"/>
</dbReference>
<comment type="subunit">
    <text evidence="4 11">Homodimer.</text>
</comment>
<dbReference type="OrthoDB" id="9813612at2"/>
<feature type="modified residue" description="N6-(pyridoxal phosphate)lysine" evidence="11">
    <location>
        <position position="213"/>
    </location>
</feature>
<dbReference type="Pfam" id="PF00155">
    <property type="entry name" value="Aminotran_1_2"/>
    <property type="match status" value="1"/>
</dbReference>
<feature type="region of interest" description="Disordered" evidence="12">
    <location>
        <begin position="1"/>
        <end position="25"/>
    </location>
</feature>
<evidence type="ECO:0000256" key="7">
    <source>
        <dbReference type="ARBA" id="ARBA00022679"/>
    </source>
</evidence>
<evidence type="ECO:0000256" key="8">
    <source>
        <dbReference type="ARBA" id="ARBA00022898"/>
    </source>
</evidence>
<accession>A0A517R9W4</accession>
<dbReference type="HAMAP" id="MF_01023">
    <property type="entry name" value="HisC_aminotrans_2"/>
    <property type="match status" value="1"/>
</dbReference>
<comment type="pathway">
    <text evidence="2 11">Amino-acid biosynthesis; L-histidine biosynthesis; L-histidine from 5-phospho-alpha-D-ribose 1-diphosphate: step 7/9.</text>
</comment>
<dbReference type="EMBL" id="CP036269">
    <property type="protein sequence ID" value="QDT40665.1"/>
    <property type="molecule type" value="Genomic_DNA"/>
</dbReference>
<dbReference type="PANTHER" id="PTHR42885">
    <property type="entry name" value="HISTIDINOL-PHOSPHATE AMINOTRANSFERASE-RELATED"/>
    <property type="match status" value="1"/>
</dbReference>
<dbReference type="InterPro" id="IPR015421">
    <property type="entry name" value="PyrdxlP-dep_Trfase_major"/>
</dbReference>
<evidence type="ECO:0000256" key="2">
    <source>
        <dbReference type="ARBA" id="ARBA00005011"/>
    </source>
</evidence>
<evidence type="ECO:0000256" key="9">
    <source>
        <dbReference type="ARBA" id="ARBA00023102"/>
    </source>
</evidence>
<keyword evidence="6 11" id="KW-0028">Amino-acid biosynthesis</keyword>
<dbReference type="GO" id="GO:0030170">
    <property type="term" value="F:pyridoxal phosphate binding"/>
    <property type="evidence" value="ECO:0007669"/>
    <property type="project" value="InterPro"/>
</dbReference>
<dbReference type="RefSeq" id="WP_145211001.1">
    <property type="nucleotide sequence ID" value="NZ_CP036269.1"/>
</dbReference>
<dbReference type="UniPathway" id="UPA00031">
    <property type="reaction ID" value="UER00012"/>
</dbReference>
<evidence type="ECO:0000256" key="1">
    <source>
        <dbReference type="ARBA" id="ARBA00001933"/>
    </source>
</evidence>
<dbReference type="KEGG" id="gaz:Pan241w_07230"/>
<dbReference type="InterPro" id="IPR015422">
    <property type="entry name" value="PyrdxlP-dep_Trfase_small"/>
</dbReference>
<dbReference type="InterPro" id="IPR004839">
    <property type="entry name" value="Aminotransferase_I/II_large"/>
</dbReference>
<reference evidence="14 15" key="1">
    <citation type="submission" date="2019-02" db="EMBL/GenBank/DDBJ databases">
        <title>Deep-cultivation of Planctomycetes and their phenomic and genomic characterization uncovers novel biology.</title>
        <authorList>
            <person name="Wiegand S."/>
            <person name="Jogler M."/>
            <person name="Boedeker C."/>
            <person name="Pinto D."/>
            <person name="Vollmers J."/>
            <person name="Rivas-Marin E."/>
            <person name="Kohn T."/>
            <person name="Peeters S.H."/>
            <person name="Heuer A."/>
            <person name="Rast P."/>
            <person name="Oberbeckmann S."/>
            <person name="Bunk B."/>
            <person name="Jeske O."/>
            <person name="Meyerdierks A."/>
            <person name="Storesund J.E."/>
            <person name="Kallscheuer N."/>
            <person name="Luecker S."/>
            <person name="Lage O.M."/>
            <person name="Pohl T."/>
            <person name="Merkel B.J."/>
            <person name="Hornburger P."/>
            <person name="Mueller R.-W."/>
            <person name="Bruemmer F."/>
            <person name="Labrenz M."/>
            <person name="Spormann A.M."/>
            <person name="Op den Camp H."/>
            <person name="Overmann J."/>
            <person name="Amann R."/>
            <person name="Jetten M.S.M."/>
            <person name="Mascher T."/>
            <person name="Medema M.H."/>
            <person name="Devos D.P."/>
            <person name="Kaster A.-K."/>
            <person name="Ovreas L."/>
            <person name="Rohde M."/>
            <person name="Galperin M.Y."/>
            <person name="Jogler C."/>
        </authorList>
    </citation>
    <scope>NUCLEOTIDE SEQUENCE [LARGE SCALE GENOMIC DNA]</scope>
    <source>
        <strain evidence="14 15">Pan241w</strain>
    </source>
</reference>
<keyword evidence="15" id="KW-1185">Reference proteome</keyword>
<keyword evidence="5 11" id="KW-0032">Aminotransferase</keyword>